<keyword evidence="2" id="KW-1185">Reference proteome</keyword>
<accession>W6A7U3</accession>
<dbReference type="EMBL" id="CP006681">
    <property type="protein sequence ID" value="AHI53061.1"/>
    <property type="molecule type" value="Genomic_DNA"/>
</dbReference>
<dbReference type="AlphaFoldDB" id="W6A7U3"/>
<dbReference type="HOGENOM" id="CLU_3140846_0_0_14"/>
<evidence type="ECO:0000313" key="1">
    <source>
        <dbReference type="EMBL" id="AHI53061.1"/>
    </source>
</evidence>
<name>W6A7U3_9MOLU</name>
<organism evidence="1 2">
    <name type="scientific">Spiroplasma culicicola AES-1</name>
    <dbReference type="NCBI Taxonomy" id="1276246"/>
    <lineage>
        <taxon>Bacteria</taxon>
        <taxon>Bacillati</taxon>
        <taxon>Mycoplasmatota</taxon>
        <taxon>Mollicutes</taxon>
        <taxon>Entomoplasmatales</taxon>
        <taxon>Spiroplasmataceae</taxon>
        <taxon>Spiroplasma</taxon>
    </lineage>
</organism>
<gene>
    <name evidence="1" type="ORF">SCULI_v1c07200</name>
</gene>
<proteinExistence type="predicted"/>
<dbReference type="RefSeq" id="WP_158499962.1">
    <property type="nucleotide sequence ID" value="NZ_CP006681.1"/>
</dbReference>
<evidence type="ECO:0000313" key="2">
    <source>
        <dbReference type="Proteomes" id="UP000019267"/>
    </source>
</evidence>
<reference evidence="1 2" key="1">
    <citation type="journal article" date="2014" name="Genome Biol. Evol.">
        <title>Molecular evolution of the substrate utilization strategies and putative virulence factors in mosquito-associated Spiroplasma species.</title>
        <authorList>
            <person name="Chang T.H."/>
            <person name="Lo W.S."/>
            <person name="Ku C."/>
            <person name="Chen L.L."/>
            <person name="Kuo C.H."/>
        </authorList>
    </citation>
    <scope>NUCLEOTIDE SEQUENCE [LARGE SCALE GENOMIC DNA]</scope>
    <source>
        <strain evidence="1">AES-1</strain>
    </source>
</reference>
<dbReference type="PATRIC" id="fig|1276246.3.peg.718"/>
<dbReference type="Proteomes" id="UP000019267">
    <property type="component" value="Chromosome"/>
</dbReference>
<sequence length="49" mass="5855">MIDLFANIFMGLWISAEKKSEIINFKIDKLSKKPTVKNLKKIDFFRCKY</sequence>
<protein>
    <submittedName>
        <fullName evidence="1">Uncharacterized protein</fullName>
    </submittedName>
</protein>
<dbReference type="KEGG" id="scq:SCULI_v1c07200"/>